<sequence length="147" mass="16176">MAVRSSTAWSLVLEIIGRAQIGVTQLDSCRGREHFHPAESGDWLWELPEAERGGLPRNDRHYFAGHDENIPNRTPRVGSSTGDFGGGCAVVIFARRPVAVIARQRSASPTANMWTRRIRCDNREIVRSGAEVKHDTSVGAVSSAARR</sequence>
<accession>A0ABX2RX30</accession>
<evidence type="ECO:0000313" key="2">
    <source>
        <dbReference type="Proteomes" id="UP000631553"/>
    </source>
</evidence>
<dbReference type="EMBL" id="JACCCQ010000001">
    <property type="protein sequence ID" value="NYF59877.1"/>
    <property type="molecule type" value="Genomic_DNA"/>
</dbReference>
<dbReference type="RefSeq" id="WP_179805486.1">
    <property type="nucleotide sequence ID" value="NZ_JACCCQ010000001.1"/>
</dbReference>
<gene>
    <name evidence="1" type="ORF">HDA35_005708</name>
</gene>
<comment type="caution">
    <text evidence="1">The sequence shown here is derived from an EMBL/GenBank/DDBJ whole genome shotgun (WGS) entry which is preliminary data.</text>
</comment>
<keyword evidence="2" id="KW-1185">Reference proteome</keyword>
<organism evidence="1 2">
    <name type="scientific">Micromonospora purpureochromogenes</name>
    <dbReference type="NCBI Taxonomy" id="47872"/>
    <lineage>
        <taxon>Bacteria</taxon>
        <taxon>Bacillati</taxon>
        <taxon>Actinomycetota</taxon>
        <taxon>Actinomycetes</taxon>
        <taxon>Micromonosporales</taxon>
        <taxon>Micromonosporaceae</taxon>
        <taxon>Micromonospora</taxon>
    </lineage>
</organism>
<proteinExistence type="predicted"/>
<reference evidence="1 2" key="1">
    <citation type="submission" date="2020-07" db="EMBL/GenBank/DDBJ databases">
        <title>Sequencing the genomes of 1000 actinobacteria strains.</title>
        <authorList>
            <person name="Klenk H.-P."/>
        </authorList>
    </citation>
    <scope>NUCLEOTIDE SEQUENCE [LARGE SCALE GENOMIC DNA]</scope>
    <source>
        <strain evidence="1 2">DSM 43814</strain>
    </source>
</reference>
<name>A0ABX2RX30_9ACTN</name>
<protein>
    <submittedName>
        <fullName evidence="1">Uncharacterized protein</fullName>
    </submittedName>
</protein>
<dbReference type="Proteomes" id="UP000631553">
    <property type="component" value="Unassembled WGS sequence"/>
</dbReference>
<evidence type="ECO:0000313" key="1">
    <source>
        <dbReference type="EMBL" id="NYF59877.1"/>
    </source>
</evidence>